<keyword evidence="3" id="KW-1185">Reference proteome</keyword>
<protein>
    <submittedName>
        <fullName evidence="2">Uncharacterized protein</fullName>
    </submittedName>
</protein>
<evidence type="ECO:0000313" key="2">
    <source>
        <dbReference type="EMBL" id="EJK77643.1"/>
    </source>
</evidence>
<organism evidence="2 3">
    <name type="scientific">Thalassiosira oceanica</name>
    <name type="common">Marine diatom</name>
    <dbReference type="NCBI Taxonomy" id="159749"/>
    <lineage>
        <taxon>Eukaryota</taxon>
        <taxon>Sar</taxon>
        <taxon>Stramenopiles</taxon>
        <taxon>Ochrophyta</taxon>
        <taxon>Bacillariophyta</taxon>
        <taxon>Coscinodiscophyceae</taxon>
        <taxon>Thalassiosirophycidae</taxon>
        <taxon>Thalassiosirales</taxon>
        <taxon>Thalassiosiraceae</taxon>
        <taxon>Thalassiosira</taxon>
    </lineage>
</organism>
<gene>
    <name evidence="2" type="ORF">THAOC_00511</name>
</gene>
<feature type="signal peptide" evidence="1">
    <location>
        <begin position="1"/>
        <end position="23"/>
    </location>
</feature>
<feature type="non-terminal residue" evidence="2">
    <location>
        <position position="106"/>
    </location>
</feature>
<evidence type="ECO:0000256" key="1">
    <source>
        <dbReference type="SAM" id="SignalP"/>
    </source>
</evidence>
<sequence>MIASKFALFLALAMAMAVMTTTTTTTTTMMANVGRNKFALGLDAPQYDQSARSLAVSSEQQTISSAVSPTTYDDAAVATPATCEQETDDGAQVNKCHYEKDITTTG</sequence>
<reference evidence="2 3" key="1">
    <citation type="journal article" date="2012" name="Genome Biol.">
        <title>Genome and low-iron response of an oceanic diatom adapted to chronic iron limitation.</title>
        <authorList>
            <person name="Lommer M."/>
            <person name="Specht M."/>
            <person name="Roy A.S."/>
            <person name="Kraemer L."/>
            <person name="Andreson R."/>
            <person name="Gutowska M.A."/>
            <person name="Wolf J."/>
            <person name="Bergner S.V."/>
            <person name="Schilhabel M.B."/>
            <person name="Klostermeier U.C."/>
            <person name="Beiko R.G."/>
            <person name="Rosenstiel P."/>
            <person name="Hippler M."/>
            <person name="Laroche J."/>
        </authorList>
    </citation>
    <scope>NUCLEOTIDE SEQUENCE [LARGE SCALE GENOMIC DNA]</scope>
    <source>
        <strain evidence="2 3">CCMP1005</strain>
    </source>
</reference>
<dbReference type="EMBL" id="AGNL01000595">
    <property type="protein sequence ID" value="EJK77643.1"/>
    <property type="molecule type" value="Genomic_DNA"/>
</dbReference>
<dbReference type="Proteomes" id="UP000266841">
    <property type="component" value="Unassembled WGS sequence"/>
</dbReference>
<name>K0TG05_THAOC</name>
<feature type="chain" id="PRO_5037471423" evidence="1">
    <location>
        <begin position="24"/>
        <end position="106"/>
    </location>
</feature>
<accession>K0TG05</accession>
<evidence type="ECO:0000313" key="3">
    <source>
        <dbReference type="Proteomes" id="UP000266841"/>
    </source>
</evidence>
<keyword evidence="1" id="KW-0732">Signal</keyword>
<dbReference type="AlphaFoldDB" id="K0TG05"/>
<comment type="caution">
    <text evidence="2">The sequence shown here is derived from an EMBL/GenBank/DDBJ whole genome shotgun (WGS) entry which is preliminary data.</text>
</comment>
<proteinExistence type="predicted"/>